<protein>
    <submittedName>
        <fullName evidence="2">Uncharacterized protein</fullName>
    </submittedName>
</protein>
<accession>A0AAW2T6Q4</accession>
<evidence type="ECO:0000256" key="1">
    <source>
        <dbReference type="SAM" id="MobiDB-lite"/>
    </source>
</evidence>
<reference evidence="2" key="1">
    <citation type="submission" date="2020-06" db="EMBL/GenBank/DDBJ databases">
        <authorList>
            <person name="Li T."/>
            <person name="Hu X."/>
            <person name="Zhang T."/>
            <person name="Song X."/>
            <person name="Zhang H."/>
            <person name="Dai N."/>
            <person name="Sheng W."/>
            <person name="Hou X."/>
            <person name="Wei L."/>
        </authorList>
    </citation>
    <scope>NUCLEOTIDE SEQUENCE</scope>
    <source>
        <strain evidence="2">G02</strain>
        <tissue evidence="2">Leaf</tissue>
    </source>
</reference>
<reference evidence="2" key="2">
    <citation type="journal article" date="2024" name="Plant">
        <title>Genomic evolution and insights into agronomic trait innovations of Sesamum species.</title>
        <authorList>
            <person name="Miao H."/>
            <person name="Wang L."/>
            <person name="Qu L."/>
            <person name="Liu H."/>
            <person name="Sun Y."/>
            <person name="Le M."/>
            <person name="Wang Q."/>
            <person name="Wei S."/>
            <person name="Zheng Y."/>
            <person name="Lin W."/>
            <person name="Duan Y."/>
            <person name="Cao H."/>
            <person name="Xiong S."/>
            <person name="Wang X."/>
            <person name="Wei L."/>
            <person name="Li C."/>
            <person name="Ma Q."/>
            <person name="Ju M."/>
            <person name="Zhao R."/>
            <person name="Li G."/>
            <person name="Mu C."/>
            <person name="Tian Q."/>
            <person name="Mei H."/>
            <person name="Zhang T."/>
            <person name="Gao T."/>
            <person name="Zhang H."/>
        </authorList>
    </citation>
    <scope>NUCLEOTIDE SEQUENCE</scope>
    <source>
        <strain evidence="2">G02</strain>
    </source>
</reference>
<dbReference type="AlphaFoldDB" id="A0AAW2T6Q4"/>
<comment type="caution">
    <text evidence="2">The sequence shown here is derived from an EMBL/GenBank/DDBJ whole genome shotgun (WGS) entry which is preliminary data.</text>
</comment>
<organism evidence="2">
    <name type="scientific">Sesamum radiatum</name>
    <name type="common">Black benniseed</name>
    <dbReference type="NCBI Taxonomy" id="300843"/>
    <lineage>
        <taxon>Eukaryota</taxon>
        <taxon>Viridiplantae</taxon>
        <taxon>Streptophyta</taxon>
        <taxon>Embryophyta</taxon>
        <taxon>Tracheophyta</taxon>
        <taxon>Spermatophyta</taxon>
        <taxon>Magnoliopsida</taxon>
        <taxon>eudicotyledons</taxon>
        <taxon>Gunneridae</taxon>
        <taxon>Pentapetalae</taxon>
        <taxon>asterids</taxon>
        <taxon>lamiids</taxon>
        <taxon>Lamiales</taxon>
        <taxon>Pedaliaceae</taxon>
        <taxon>Sesamum</taxon>
    </lineage>
</organism>
<feature type="region of interest" description="Disordered" evidence="1">
    <location>
        <begin position="1"/>
        <end position="20"/>
    </location>
</feature>
<dbReference type="EMBL" id="JACGWJ010000009">
    <property type="protein sequence ID" value="KAL0400409.1"/>
    <property type="molecule type" value="Genomic_DNA"/>
</dbReference>
<name>A0AAW2T6Q4_SESRA</name>
<sequence>MDVEPANDAPLIQFNQKERSRPRTPVNDALVIKALLANYEIELVFIDLGSSADILLREAYDQILLGDVPLESVDTSLYGFLGEVVHKSMISYL</sequence>
<gene>
    <name evidence="2" type="ORF">Sradi_2384200</name>
</gene>
<proteinExistence type="predicted"/>
<evidence type="ECO:0000313" key="2">
    <source>
        <dbReference type="EMBL" id="KAL0400409.1"/>
    </source>
</evidence>